<comment type="caution">
    <text evidence="2">The sequence shown here is derived from an EMBL/GenBank/DDBJ whole genome shotgun (WGS) entry which is preliminary data.</text>
</comment>
<dbReference type="Proteomes" id="UP000318431">
    <property type="component" value="Unassembled WGS sequence"/>
</dbReference>
<organism evidence="2 3">
    <name type="scientific">Pseudoduganella lurida</name>
    <dbReference type="NCBI Taxonomy" id="1036180"/>
    <lineage>
        <taxon>Bacteria</taxon>
        <taxon>Pseudomonadati</taxon>
        <taxon>Pseudomonadota</taxon>
        <taxon>Betaproteobacteria</taxon>
        <taxon>Burkholderiales</taxon>
        <taxon>Oxalobacteraceae</taxon>
        <taxon>Telluria group</taxon>
        <taxon>Pseudoduganella</taxon>
    </lineage>
</organism>
<dbReference type="EMBL" id="VLLB01000001">
    <property type="protein sequence ID" value="TWI69041.1"/>
    <property type="molecule type" value="Genomic_DNA"/>
</dbReference>
<sequence>MNEQHPIDDIVQGVAELAHSVGLEVYGLVDTPGFVSVPMVFGPLDSIAILADLLLERIEPTPRRYRGRRVGATACRIQRTAKHDGDSIVVPAGTAPLTDDVLVIGLPLREGDSQERITPGTAPGTTTTRRTTP</sequence>
<gene>
    <name evidence="2" type="ORF">IP91_00106</name>
</gene>
<keyword evidence="3" id="KW-1185">Reference proteome</keyword>
<accession>A0A562RJ25</accession>
<protein>
    <submittedName>
        <fullName evidence="2">Uncharacterized protein</fullName>
    </submittedName>
</protein>
<name>A0A562RJ25_9BURK</name>
<evidence type="ECO:0000313" key="2">
    <source>
        <dbReference type="EMBL" id="TWI69041.1"/>
    </source>
</evidence>
<evidence type="ECO:0000256" key="1">
    <source>
        <dbReference type="SAM" id="MobiDB-lite"/>
    </source>
</evidence>
<evidence type="ECO:0000313" key="3">
    <source>
        <dbReference type="Proteomes" id="UP000318431"/>
    </source>
</evidence>
<reference evidence="2 3" key="1">
    <citation type="journal article" date="2015" name="Stand. Genomic Sci.">
        <title>Genomic Encyclopedia of Bacterial and Archaeal Type Strains, Phase III: the genomes of soil and plant-associated and newly described type strains.</title>
        <authorList>
            <person name="Whitman W.B."/>
            <person name="Woyke T."/>
            <person name="Klenk H.P."/>
            <person name="Zhou Y."/>
            <person name="Lilburn T.G."/>
            <person name="Beck B.J."/>
            <person name="De Vos P."/>
            <person name="Vandamme P."/>
            <person name="Eisen J.A."/>
            <person name="Garrity G."/>
            <person name="Hugenholtz P."/>
            <person name="Kyrpides N.C."/>
        </authorList>
    </citation>
    <scope>NUCLEOTIDE SEQUENCE [LARGE SCALE GENOMIC DNA]</scope>
    <source>
        <strain evidence="2 3">CGMCC 1.10822</strain>
    </source>
</reference>
<feature type="compositionally biased region" description="Low complexity" evidence="1">
    <location>
        <begin position="118"/>
        <end position="133"/>
    </location>
</feature>
<dbReference type="AlphaFoldDB" id="A0A562RJ25"/>
<proteinExistence type="predicted"/>
<dbReference type="RefSeq" id="WP_145646739.1">
    <property type="nucleotide sequence ID" value="NZ_VLLB01000001.1"/>
</dbReference>
<feature type="region of interest" description="Disordered" evidence="1">
    <location>
        <begin position="112"/>
        <end position="133"/>
    </location>
</feature>